<evidence type="ECO:0000313" key="2">
    <source>
        <dbReference type="Proteomes" id="UP000240883"/>
    </source>
</evidence>
<protein>
    <submittedName>
        <fullName evidence="1">Uncharacterized protein</fullName>
    </submittedName>
</protein>
<proteinExistence type="predicted"/>
<organism evidence="1 2">
    <name type="scientific">Corynespora cassiicola Philippines</name>
    <dbReference type="NCBI Taxonomy" id="1448308"/>
    <lineage>
        <taxon>Eukaryota</taxon>
        <taxon>Fungi</taxon>
        <taxon>Dikarya</taxon>
        <taxon>Ascomycota</taxon>
        <taxon>Pezizomycotina</taxon>
        <taxon>Dothideomycetes</taxon>
        <taxon>Pleosporomycetidae</taxon>
        <taxon>Pleosporales</taxon>
        <taxon>Corynesporascaceae</taxon>
        <taxon>Corynespora</taxon>
    </lineage>
</organism>
<keyword evidence="2" id="KW-1185">Reference proteome</keyword>
<accession>A0A2T2NE32</accession>
<sequence>MDLLPYTQVTSCIKSFLTERLEGHCSCGLSGVYTPANDNSGPAVHEMRRCRNDKADERCGKSQGASTSGLGVQAWQQSGGGMHLLLPRVAWMEDGAWTEDGRPSPAAGEVKCSHRLARVHGAQIPDARVILLVTCMFNYTGPANPRGPSNGTYQSR</sequence>
<dbReference type="Proteomes" id="UP000240883">
    <property type="component" value="Unassembled WGS sequence"/>
</dbReference>
<evidence type="ECO:0000313" key="1">
    <source>
        <dbReference type="EMBL" id="PSN63298.1"/>
    </source>
</evidence>
<gene>
    <name evidence="1" type="ORF">BS50DRAFT_109255</name>
</gene>
<reference evidence="1 2" key="1">
    <citation type="journal article" date="2018" name="Front. Microbiol.">
        <title>Genome-Wide Analysis of Corynespora cassiicola Leaf Fall Disease Putative Effectors.</title>
        <authorList>
            <person name="Lopez D."/>
            <person name="Ribeiro S."/>
            <person name="Label P."/>
            <person name="Fumanal B."/>
            <person name="Venisse J.S."/>
            <person name="Kohler A."/>
            <person name="de Oliveira R.R."/>
            <person name="Labutti K."/>
            <person name="Lipzen A."/>
            <person name="Lail K."/>
            <person name="Bauer D."/>
            <person name="Ohm R.A."/>
            <person name="Barry K.W."/>
            <person name="Spatafora J."/>
            <person name="Grigoriev I.V."/>
            <person name="Martin F.M."/>
            <person name="Pujade-Renaud V."/>
        </authorList>
    </citation>
    <scope>NUCLEOTIDE SEQUENCE [LARGE SCALE GENOMIC DNA]</scope>
    <source>
        <strain evidence="1 2">Philippines</strain>
    </source>
</reference>
<dbReference type="AlphaFoldDB" id="A0A2T2NE32"/>
<dbReference type="EMBL" id="KZ678140">
    <property type="protein sequence ID" value="PSN63298.1"/>
    <property type="molecule type" value="Genomic_DNA"/>
</dbReference>
<name>A0A2T2NE32_CORCC</name>